<reference evidence="3" key="1">
    <citation type="submission" date="2016-11" db="UniProtKB">
        <authorList>
            <consortium name="WormBaseParasite"/>
        </authorList>
    </citation>
    <scope>IDENTIFICATION</scope>
</reference>
<dbReference type="Gene3D" id="1.20.5.510">
    <property type="entry name" value="Single helix bin"/>
    <property type="match status" value="1"/>
</dbReference>
<accession>A0A1I7SFA9</accession>
<keyword evidence="1" id="KW-0812">Transmembrane</keyword>
<keyword evidence="1" id="KW-0472">Membrane</keyword>
<evidence type="ECO:0000313" key="3">
    <source>
        <dbReference type="WBParaSite" id="BXY_1172100.1"/>
    </source>
</evidence>
<dbReference type="AlphaFoldDB" id="A0A1I7SFA9"/>
<keyword evidence="1" id="KW-1133">Transmembrane helix</keyword>
<name>A0A1I7SFA9_BURXY</name>
<dbReference type="WBParaSite" id="BXY_1172100.1">
    <property type="protein sequence ID" value="BXY_1172100.1"/>
    <property type="gene ID" value="BXY_1172100"/>
</dbReference>
<organism evidence="2 3">
    <name type="scientific">Bursaphelenchus xylophilus</name>
    <name type="common">Pinewood nematode worm</name>
    <name type="synonym">Aphelenchoides xylophilus</name>
    <dbReference type="NCBI Taxonomy" id="6326"/>
    <lineage>
        <taxon>Eukaryota</taxon>
        <taxon>Metazoa</taxon>
        <taxon>Ecdysozoa</taxon>
        <taxon>Nematoda</taxon>
        <taxon>Chromadorea</taxon>
        <taxon>Rhabditida</taxon>
        <taxon>Tylenchina</taxon>
        <taxon>Tylenchomorpha</taxon>
        <taxon>Aphelenchoidea</taxon>
        <taxon>Aphelenchoididae</taxon>
        <taxon>Bursaphelenchus</taxon>
    </lineage>
</organism>
<protein>
    <submittedName>
        <fullName evidence="3">Lysosome-associated membrane glycoprotein 1</fullName>
    </submittedName>
</protein>
<dbReference type="Proteomes" id="UP000095284">
    <property type="component" value="Unplaced"/>
</dbReference>
<evidence type="ECO:0000256" key="1">
    <source>
        <dbReference type="SAM" id="Phobius"/>
    </source>
</evidence>
<proteinExistence type="predicted"/>
<feature type="transmembrane region" description="Helical" evidence="1">
    <location>
        <begin position="90"/>
        <end position="114"/>
    </location>
</feature>
<evidence type="ECO:0000313" key="2">
    <source>
        <dbReference type="Proteomes" id="UP000095284"/>
    </source>
</evidence>
<sequence length="123" mass="14171">MLTLPSSTFCFSTSNTTVEEGDETVFLHRRTHQWNYILIKFSEERCIQPYPEVIDYLNNTYVKYLYNPKGRSTSKNVTIATVEEEPLNKAALGGGIAGALVFLLLLIGLTVFLIRRYRNKQYR</sequence>